<name>A0AAV9PTV0_9PEZI</name>
<feature type="domain" description="Heterokaryon incompatibility" evidence="1">
    <location>
        <begin position="66"/>
        <end position="225"/>
    </location>
</feature>
<dbReference type="AlphaFoldDB" id="A0AAV9PTV0"/>
<evidence type="ECO:0000259" key="1">
    <source>
        <dbReference type="Pfam" id="PF06985"/>
    </source>
</evidence>
<protein>
    <recommendedName>
        <fullName evidence="1">Heterokaryon incompatibility domain-containing protein</fullName>
    </recommendedName>
</protein>
<evidence type="ECO:0000313" key="2">
    <source>
        <dbReference type="EMBL" id="KAK5529429.1"/>
    </source>
</evidence>
<dbReference type="InterPro" id="IPR010730">
    <property type="entry name" value="HET"/>
</dbReference>
<accession>A0AAV9PTV0</accession>
<reference evidence="2 3" key="1">
    <citation type="submission" date="2023-06" db="EMBL/GenBank/DDBJ databases">
        <title>Black Yeasts Isolated from many extreme environments.</title>
        <authorList>
            <person name="Coleine C."/>
            <person name="Stajich J.E."/>
            <person name="Selbmann L."/>
        </authorList>
    </citation>
    <scope>NUCLEOTIDE SEQUENCE [LARGE SCALE GENOMIC DNA]</scope>
    <source>
        <strain evidence="2 3">CCFEE 5887</strain>
    </source>
</reference>
<dbReference type="EMBL" id="JAXLQG010000022">
    <property type="protein sequence ID" value="KAK5529429.1"/>
    <property type="molecule type" value="Genomic_DNA"/>
</dbReference>
<gene>
    <name evidence="2" type="ORF">LTR25_009675</name>
</gene>
<organism evidence="2 3">
    <name type="scientific">Vermiconidia calcicola</name>
    <dbReference type="NCBI Taxonomy" id="1690605"/>
    <lineage>
        <taxon>Eukaryota</taxon>
        <taxon>Fungi</taxon>
        <taxon>Dikarya</taxon>
        <taxon>Ascomycota</taxon>
        <taxon>Pezizomycotina</taxon>
        <taxon>Dothideomycetes</taxon>
        <taxon>Dothideomycetidae</taxon>
        <taxon>Mycosphaerellales</taxon>
        <taxon>Extremaceae</taxon>
        <taxon>Vermiconidia</taxon>
    </lineage>
</organism>
<keyword evidence="3" id="KW-1185">Reference proteome</keyword>
<dbReference type="PANTHER" id="PTHR33112">
    <property type="entry name" value="DOMAIN PROTEIN, PUTATIVE-RELATED"/>
    <property type="match status" value="1"/>
</dbReference>
<sequence>MDLPNGPLEYAAAAIQNCARNHQSCKAQSQTTLPKRLIEVTSVPEQDDTLRLIEEAASVLPSDSQYAALSYCWGPATDVKSAMLSKTQADLSEFSVGFSLSKLPAVFRDAVITTRLLKIRYLWIDALCIAQGDPDEWSRESVKMRDVYSSAYVTIVAASSASCDESFLAMPHRFFIEGFKLGRHPESMDGDVFVRLRSSHSHDGQYLPDTFMKYPVDDRGWVLQEVLLSRRVLHFGHHCLAYSCLESFTCECSECRRPTINLRESFTGQVQLASVTVWHMLVQNYTRRQLTVARDKLPAIAGLAAYLKSRGSPDNAYIAGLWTDSFVRDLTWHRESLGKRHVPLMQTDGPSWSWVSADSEVDSWAGDRGGYIAHTKLVDCTCHYGTGGEFGLPESAVITLEGPACPLRLVWDPQHATIQLVAHGSLAKSLPFWNRRHSKVHTLKQNNSSLQFYNFSDDIEINLDHPLEVAFLPDGTGRTVRPNLGAPTFESHGLDAMVDLLLLLVEEQWGDWYAFFLILAKSDTHEQRYIRIGAFWRRIDGRHHGFMGMKCYSREERWSRWLASMETKQFVLT</sequence>
<dbReference type="PANTHER" id="PTHR33112:SF16">
    <property type="entry name" value="HETEROKARYON INCOMPATIBILITY DOMAIN-CONTAINING PROTEIN"/>
    <property type="match status" value="1"/>
</dbReference>
<comment type="caution">
    <text evidence="2">The sequence shown here is derived from an EMBL/GenBank/DDBJ whole genome shotgun (WGS) entry which is preliminary data.</text>
</comment>
<evidence type="ECO:0000313" key="3">
    <source>
        <dbReference type="Proteomes" id="UP001345827"/>
    </source>
</evidence>
<dbReference type="Pfam" id="PF06985">
    <property type="entry name" value="HET"/>
    <property type="match status" value="1"/>
</dbReference>
<proteinExistence type="predicted"/>
<dbReference type="Proteomes" id="UP001345827">
    <property type="component" value="Unassembled WGS sequence"/>
</dbReference>